<keyword evidence="4" id="KW-0328">Glycosyltransferase</keyword>
<keyword evidence="7" id="KW-0735">Signal-anchor</keyword>
<evidence type="ECO:0000256" key="8">
    <source>
        <dbReference type="ARBA" id="ARBA00022989"/>
    </source>
</evidence>
<dbReference type="PANTHER" id="PTHR31392">
    <property type="entry name" value="ALPHA-1,3-MANNOSYLTRANSFERASE MNN1-RELATED"/>
    <property type="match status" value="1"/>
</dbReference>
<evidence type="ECO:0000313" key="14">
    <source>
        <dbReference type="Proteomes" id="UP001152885"/>
    </source>
</evidence>
<feature type="transmembrane region" description="Helical" evidence="12">
    <location>
        <begin position="12"/>
        <end position="28"/>
    </location>
</feature>
<keyword evidence="5" id="KW-0808">Transferase</keyword>
<keyword evidence="6 12" id="KW-0812">Transmembrane</keyword>
<accession>A0A9W4TXJ0</accession>
<evidence type="ECO:0000256" key="4">
    <source>
        <dbReference type="ARBA" id="ARBA00022676"/>
    </source>
</evidence>
<evidence type="ECO:0000256" key="10">
    <source>
        <dbReference type="ARBA" id="ARBA00023136"/>
    </source>
</evidence>
<dbReference type="InterPro" id="IPR029044">
    <property type="entry name" value="Nucleotide-diphossugar_trans"/>
</dbReference>
<gene>
    <name evidence="13" type="ORF">CANVERA_P2932</name>
</gene>
<evidence type="ECO:0000256" key="5">
    <source>
        <dbReference type="ARBA" id="ARBA00022679"/>
    </source>
</evidence>
<dbReference type="GO" id="GO:0006493">
    <property type="term" value="P:protein O-linked glycosylation"/>
    <property type="evidence" value="ECO:0007669"/>
    <property type="project" value="TreeGrafter"/>
</dbReference>
<evidence type="ECO:0000256" key="11">
    <source>
        <dbReference type="ARBA" id="ARBA00023180"/>
    </source>
</evidence>
<evidence type="ECO:0000256" key="3">
    <source>
        <dbReference type="ARBA" id="ARBA00009105"/>
    </source>
</evidence>
<dbReference type="AlphaFoldDB" id="A0A9W4TXJ0"/>
<proteinExistence type="inferred from homology"/>
<dbReference type="Proteomes" id="UP001152885">
    <property type="component" value="Unassembled WGS sequence"/>
</dbReference>
<evidence type="ECO:0000313" key="13">
    <source>
        <dbReference type="EMBL" id="CAI5758419.1"/>
    </source>
</evidence>
<protein>
    <recommendedName>
        <fullName evidence="15">Alpha-1,3-mannosyltransferase</fullName>
    </recommendedName>
</protein>
<keyword evidence="11" id="KW-0325">Glycoprotein</keyword>
<dbReference type="EMBL" id="CANTUO010000003">
    <property type="protein sequence ID" value="CAI5758419.1"/>
    <property type="molecule type" value="Genomic_DNA"/>
</dbReference>
<organism evidence="13 14">
    <name type="scientific">Candida verbasci</name>
    <dbReference type="NCBI Taxonomy" id="1227364"/>
    <lineage>
        <taxon>Eukaryota</taxon>
        <taxon>Fungi</taxon>
        <taxon>Dikarya</taxon>
        <taxon>Ascomycota</taxon>
        <taxon>Saccharomycotina</taxon>
        <taxon>Pichiomycetes</taxon>
        <taxon>Debaryomycetaceae</taxon>
        <taxon>Candida/Lodderomyces clade</taxon>
        <taxon>Candida</taxon>
    </lineage>
</organism>
<evidence type="ECO:0000256" key="1">
    <source>
        <dbReference type="ARBA" id="ARBA00004323"/>
    </source>
</evidence>
<sequence>MIYINVKKSKQLLKVSLLFILVFCLILYNQRHFAVEHFNYKQITTTDFNTLLNEKYPIFDIGKQIRSSLYNFSDEELFQIVSNFNLQDRCNLYFNKFTSIDLAHEPDYNRFDYLYWNQYEGDSIKKLQEEGVEITEEVKNKIKQDFEESRKTIKENEQLIYDNLHVVKVFNKCFLEQNNTFTKIQKNLVHGLHLRGKLIKEKSNFTISDLESRAFPWLTQKSPEYENLNTGRKYKLFTSFKSSFFKSLRDSLTGKGIVMTIGDEHIEDTIRMIHLLGYYENKLPIQIIYATGTLSIESKDKLRQAASAQSQEITLVNVSTSVKREYAIKFEKFGFKILAILFNSFKEIIFIDADTILTIKPEEFFIINKYKSSGTLFFRDRNTPEYRPTDDFVFFYKLMNNQLDQVLFDLSQITEHTKSSPMFGHKITHIMESGLVVINRDLHFFQPIMMANMNFYLPVQKRVYGDKELFWLSLSLMGDENWQFNKYPAASIGEITPTQDRILELGKAYTFQSNEICSNHPAHINDEDDKLLWFNSGFKFCNQISKVNFKHEFDSKKRYNDLKTLDQFKTFMSGSLKITHAIVPPDNTATEPFENEPKESWRHLNYCAGYTWCAYDRIGKGEKENDNGKLIEFTPNDVKHFDTIGSIWLNI</sequence>
<evidence type="ECO:0008006" key="15">
    <source>
        <dbReference type="Google" id="ProtNLM"/>
    </source>
</evidence>
<comment type="subcellular location">
    <subcellularLocation>
        <location evidence="1">Golgi apparatus membrane</location>
        <topology evidence="1">Single-pass type II membrane protein</topology>
    </subcellularLocation>
</comment>
<dbReference type="InterPro" id="IPR022751">
    <property type="entry name" value="Alpha_mannosyltransferase"/>
</dbReference>
<dbReference type="GO" id="GO:0000139">
    <property type="term" value="C:Golgi membrane"/>
    <property type="evidence" value="ECO:0007669"/>
    <property type="project" value="UniProtKB-SubCell"/>
</dbReference>
<dbReference type="PANTHER" id="PTHR31392:SF1">
    <property type="entry name" value="ALPHA-1,3-MANNOSYLTRANSFERASE MNN1-RELATED"/>
    <property type="match status" value="1"/>
</dbReference>
<dbReference type="OrthoDB" id="430354at2759"/>
<evidence type="ECO:0000256" key="7">
    <source>
        <dbReference type="ARBA" id="ARBA00022968"/>
    </source>
</evidence>
<keyword evidence="14" id="KW-1185">Reference proteome</keyword>
<reference evidence="13" key="1">
    <citation type="submission" date="2022-12" db="EMBL/GenBank/DDBJ databases">
        <authorList>
            <person name="Brejova B."/>
        </authorList>
    </citation>
    <scope>NUCLEOTIDE SEQUENCE</scope>
</reference>
<evidence type="ECO:0000256" key="9">
    <source>
        <dbReference type="ARBA" id="ARBA00023034"/>
    </source>
</evidence>
<evidence type="ECO:0000256" key="2">
    <source>
        <dbReference type="ARBA" id="ARBA00004922"/>
    </source>
</evidence>
<dbReference type="Pfam" id="PF11051">
    <property type="entry name" value="Mannosyl_trans3"/>
    <property type="match status" value="1"/>
</dbReference>
<comment type="pathway">
    <text evidence="2">Protein modification; protein glycosylation.</text>
</comment>
<dbReference type="SUPFAM" id="SSF53448">
    <property type="entry name" value="Nucleotide-diphospho-sugar transferases"/>
    <property type="match status" value="1"/>
</dbReference>
<comment type="caution">
    <text evidence="13">The sequence shown here is derived from an EMBL/GenBank/DDBJ whole genome shotgun (WGS) entry which is preliminary data.</text>
</comment>
<evidence type="ECO:0000256" key="12">
    <source>
        <dbReference type="SAM" id="Phobius"/>
    </source>
</evidence>
<dbReference type="GO" id="GO:0046354">
    <property type="term" value="P:mannan biosynthetic process"/>
    <property type="evidence" value="ECO:0007669"/>
    <property type="project" value="UniProtKB-ARBA"/>
</dbReference>
<comment type="similarity">
    <text evidence="3">Belongs to the MNN1/MNT family.</text>
</comment>
<keyword evidence="9" id="KW-0333">Golgi apparatus</keyword>
<name>A0A9W4TXJ0_9ASCO</name>
<keyword evidence="8 12" id="KW-1133">Transmembrane helix</keyword>
<evidence type="ECO:0000256" key="6">
    <source>
        <dbReference type="ARBA" id="ARBA00022692"/>
    </source>
</evidence>
<dbReference type="GO" id="GO:0000033">
    <property type="term" value="F:alpha-1,3-mannosyltransferase activity"/>
    <property type="evidence" value="ECO:0007669"/>
    <property type="project" value="TreeGrafter"/>
</dbReference>
<keyword evidence="10 12" id="KW-0472">Membrane</keyword>